<feature type="transmembrane region" description="Helical" evidence="10">
    <location>
        <begin position="209"/>
        <end position="234"/>
    </location>
</feature>
<dbReference type="EMBL" id="SWKR01000002">
    <property type="protein sequence ID" value="TKD50248.1"/>
    <property type="molecule type" value="Genomic_DNA"/>
</dbReference>
<keyword evidence="7" id="KW-0406">Ion transport</keyword>
<dbReference type="OrthoDB" id="9811798at2"/>
<feature type="transmembrane region" description="Helical" evidence="10">
    <location>
        <begin position="604"/>
        <end position="625"/>
    </location>
</feature>
<dbReference type="GO" id="GO:0006811">
    <property type="term" value="P:monoatomic ion transport"/>
    <property type="evidence" value="ECO:0007669"/>
    <property type="project" value="UniProtKB-KW"/>
</dbReference>
<protein>
    <submittedName>
        <fullName evidence="16">Monovalent cation/H+ antiporter subunit A</fullName>
    </submittedName>
</protein>
<evidence type="ECO:0000256" key="7">
    <source>
        <dbReference type="ARBA" id="ARBA00023065"/>
    </source>
</evidence>
<feature type="transmembrane region" description="Helical" evidence="10">
    <location>
        <begin position="502"/>
        <end position="525"/>
    </location>
</feature>
<proteinExistence type="predicted"/>
<evidence type="ECO:0000259" key="13">
    <source>
        <dbReference type="Pfam" id="PF04039"/>
    </source>
</evidence>
<feature type="transmembrane region" description="Helical" evidence="10">
    <location>
        <begin position="796"/>
        <end position="818"/>
    </location>
</feature>
<dbReference type="InterPro" id="IPR007182">
    <property type="entry name" value="MnhB"/>
</dbReference>
<feature type="transmembrane region" description="Helical" evidence="10">
    <location>
        <begin position="6"/>
        <end position="23"/>
    </location>
</feature>
<dbReference type="GO" id="GO:0015297">
    <property type="term" value="F:antiporter activity"/>
    <property type="evidence" value="ECO:0007669"/>
    <property type="project" value="UniProtKB-KW"/>
</dbReference>
<gene>
    <name evidence="16" type="ORF">FBR43_05355</name>
</gene>
<organism evidence="16 17">
    <name type="scientific">Sphingomonas baiyangensis</name>
    <dbReference type="NCBI Taxonomy" id="2572576"/>
    <lineage>
        <taxon>Bacteria</taxon>
        <taxon>Pseudomonadati</taxon>
        <taxon>Pseudomonadota</taxon>
        <taxon>Alphaproteobacteria</taxon>
        <taxon>Sphingomonadales</taxon>
        <taxon>Sphingomonadaceae</taxon>
        <taxon>Sphingomonas</taxon>
    </lineage>
</organism>
<evidence type="ECO:0000313" key="17">
    <source>
        <dbReference type="Proteomes" id="UP000309138"/>
    </source>
</evidence>
<keyword evidence="6 10" id="KW-1133">Transmembrane helix</keyword>
<feature type="transmembrane region" description="Helical" evidence="10">
    <location>
        <begin position="111"/>
        <end position="129"/>
    </location>
</feature>
<feature type="transmembrane region" description="Helical" evidence="10">
    <location>
        <begin position="458"/>
        <end position="482"/>
    </location>
</feature>
<dbReference type="InterPro" id="IPR050616">
    <property type="entry name" value="CPA3_Na-H_Antiporter_A"/>
</dbReference>
<evidence type="ECO:0000256" key="8">
    <source>
        <dbReference type="ARBA" id="ARBA00023136"/>
    </source>
</evidence>
<dbReference type="Pfam" id="PF00361">
    <property type="entry name" value="Proton_antipo_M"/>
    <property type="match status" value="1"/>
</dbReference>
<evidence type="ECO:0000256" key="10">
    <source>
        <dbReference type="SAM" id="Phobius"/>
    </source>
</evidence>
<evidence type="ECO:0000259" key="11">
    <source>
        <dbReference type="Pfam" id="PF00361"/>
    </source>
</evidence>
<keyword evidence="2" id="KW-0813">Transport</keyword>
<feature type="domain" description="Na+/H+ antiporter MnhB subunit-related protein" evidence="13">
    <location>
        <begin position="798"/>
        <end position="920"/>
    </location>
</feature>
<evidence type="ECO:0000256" key="6">
    <source>
        <dbReference type="ARBA" id="ARBA00022989"/>
    </source>
</evidence>
<evidence type="ECO:0000256" key="4">
    <source>
        <dbReference type="ARBA" id="ARBA00022475"/>
    </source>
</evidence>
<feature type="transmembrane region" description="Helical" evidence="10">
    <location>
        <begin position="750"/>
        <end position="768"/>
    </location>
</feature>
<evidence type="ECO:0000313" key="16">
    <source>
        <dbReference type="EMBL" id="TKD50248.1"/>
    </source>
</evidence>
<dbReference type="PANTHER" id="PTHR43373:SF1">
    <property type="entry name" value="NA(+)_H(+) ANTIPORTER SUBUNIT A"/>
    <property type="match status" value="1"/>
</dbReference>
<feature type="transmembrane region" description="Helical" evidence="10">
    <location>
        <begin position="694"/>
        <end position="712"/>
    </location>
</feature>
<dbReference type="Pfam" id="PF13244">
    <property type="entry name" value="MbhD"/>
    <property type="match status" value="1"/>
</dbReference>
<dbReference type="NCBIfam" id="NF009288">
    <property type="entry name" value="PRK12648.1"/>
    <property type="match status" value="1"/>
</dbReference>
<dbReference type="InterPro" id="IPR025383">
    <property type="entry name" value="MrpA_C/MbhD"/>
</dbReference>
<evidence type="ECO:0000259" key="14">
    <source>
        <dbReference type="Pfam" id="PF13244"/>
    </source>
</evidence>
<dbReference type="InterPro" id="IPR046806">
    <property type="entry name" value="MrpA_C/MbhE"/>
</dbReference>
<comment type="caution">
    <text evidence="16">The sequence shown here is derived from an EMBL/GenBank/DDBJ whole genome shotgun (WGS) entry which is preliminary data.</text>
</comment>
<feature type="transmembrane region" description="Helical" evidence="10">
    <location>
        <begin position="413"/>
        <end position="438"/>
    </location>
</feature>
<keyword evidence="5 9" id="KW-0812">Transmembrane</keyword>
<feature type="transmembrane region" description="Helical" evidence="10">
    <location>
        <begin position="326"/>
        <end position="350"/>
    </location>
</feature>
<feature type="transmembrane region" description="Helical" evidence="10">
    <location>
        <begin position="81"/>
        <end position="104"/>
    </location>
</feature>
<dbReference type="AlphaFoldDB" id="A0A4V5PTJ2"/>
<evidence type="ECO:0000259" key="15">
    <source>
        <dbReference type="Pfam" id="PF20501"/>
    </source>
</evidence>
<feature type="transmembrane region" description="Helical" evidence="10">
    <location>
        <begin position="371"/>
        <end position="393"/>
    </location>
</feature>
<dbReference type="RefSeq" id="WP_136942191.1">
    <property type="nucleotide sequence ID" value="NZ_SWKR01000002.1"/>
</dbReference>
<comment type="subcellular location">
    <subcellularLocation>
        <location evidence="1">Cell membrane</location>
        <topology evidence="1">Multi-pass membrane protein</topology>
    </subcellularLocation>
    <subcellularLocation>
        <location evidence="9">Membrane</location>
        <topology evidence="9">Multi-pass membrane protein</topology>
    </subcellularLocation>
</comment>
<evidence type="ECO:0000256" key="9">
    <source>
        <dbReference type="RuleBase" id="RU000320"/>
    </source>
</evidence>
<keyword evidence="4" id="KW-1003">Cell membrane</keyword>
<feature type="transmembrane region" description="Helical" evidence="10">
    <location>
        <begin position="901"/>
        <end position="923"/>
    </location>
</feature>
<dbReference type="Pfam" id="PF00662">
    <property type="entry name" value="Proton_antipo_N"/>
    <property type="match status" value="1"/>
</dbReference>
<dbReference type="Proteomes" id="UP000309138">
    <property type="component" value="Unassembled WGS sequence"/>
</dbReference>
<feature type="transmembrane region" description="Helical" evidence="10">
    <location>
        <begin position="246"/>
        <end position="268"/>
    </location>
</feature>
<keyword evidence="3" id="KW-0050">Antiport</keyword>
<keyword evidence="17" id="KW-1185">Reference proteome</keyword>
<feature type="transmembrane region" description="Helical" evidence="10">
    <location>
        <begin position="35"/>
        <end position="55"/>
    </location>
</feature>
<evidence type="ECO:0000259" key="12">
    <source>
        <dbReference type="Pfam" id="PF00662"/>
    </source>
</evidence>
<feature type="transmembrane region" description="Helical" evidence="10">
    <location>
        <begin position="166"/>
        <end position="189"/>
    </location>
</feature>
<evidence type="ECO:0000256" key="5">
    <source>
        <dbReference type="ARBA" id="ARBA00022692"/>
    </source>
</evidence>
<name>A0A4V5PTJ2_9SPHN</name>
<feature type="domain" description="NADH-Ubiquinone oxidoreductase (complex I) chain 5 N-terminal" evidence="12">
    <location>
        <begin position="70"/>
        <end position="114"/>
    </location>
</feature>
<reference evidence="16 17" key="1">
    <citation type="submission" date="2019-04" db="EMBL/GenBank/DDBJ databases">
        <authorList>
            <person name="Yang Y."/>
            <person name="Wei D."/>
        </authorList>
    </citation>
    <scope>NUCLEOTIDE SEQUENCE [LARGE SCALE GENOMIC DNA]</scope>
    <source>
        <strain evidence="16 17">L-1-4w-11</strain>
    </source>
</reference>
<feature type="transmembrane region" description="Helical" evidence="10">
    <location>
        <begin position="135"/>
        <end position="154"/>
    </location>
</feature>
<feature type="transmembrane region" description="Helical" evidence="10">
    <location>
        <begin position="302"/>
        <end position="320"/>
    </location>
</feature>
<feature type="transmembrane region" description="Helical" evidence="10">
    <location>
        <begin position="861"/>
        <end position="881"/>
    </location>
</feature>
<evidence type="ECO:0000256" key="3">
    <source>
        <dbReference type="ARBA" id="ARBA00022449"/>
    </source>
</evidence>
<feature type="domain" description="MrpA C-terminal/MbhD" evidence="14">
    <location>
        <begin position="614"/>
        <end position="679"/>
    </location>
</feature>
<feature type="transmembrane region" description="Helical" evidence="10">
    <location>
        <begin position="824"/>
        <end position="840"/>
    </location>
</feature>
<dbReference type="PANTHER" id="PTHR43373">
    <property type="entry name" value="NA(+)/H(+) ANTIPORTER SUBUNIT"/>
    <property type="match status" value="1"/>
</dbReference>
<feature type="transmembrane region" description="Helical" evidence="10">
    <location>
        <begin position="572"/>
        <end position="592"/>
    </location>
</feature>
<feature type="transmembrane region" description="Helical" evidence="10">
    <location>
        <begin position="632"/>
        <end position="650"/>
    </location>
</feature>
<feature type="domain" description="NADH:quinone oxidoreductase/Mrp antiporter transmembrane" evidence="11">
    <location>
        <begin position="130"/>
        <end position="406"/>
    </location>
</feature>
<accession>A0A4V5PTJ2</accession>
<evidence type="ECO:0000256" key="1">
    <source>
        <dbReference type="ARBA" id="ARBA00004651"/>
    </source>
</evidence>
<keyword evidence="8 10" id="KW-0472">Membrane</keyword>
<feature type="domain" description="MrpA C-terminal/MbhE" evidence="15">
    <location>
        <begin position="689"/>
        <end position="769"/>
    </location>
</feature>
<dbReference type="Pfam" id="PF04039">
    <property type="entry name" value="MnhB"/>
    <property type="match status" value="1"/>
</dbReference>
<feature type="transmembrane region" description="Helical" evidence="10">
    <location>
        <begin position="656"/>
        <end position="674"/>
    </location>
</feature>
<dbReference type="Pfam" id="PF20501">
    <property type="entry name" value="MbhE"/>
    <property type="match status" value="1"/>
</dbReference>
<dbReference type="InterPro" id="IPR001750">
    <property type="entry name" value="ND/Mrp_TM"/>
</dbReference>
<dbReference type="GO" id="GO:0005886">
    <property type="term" value="C:plasma membrane"/>
    <property type="evidence" value="ECO:0007669"/>
    <property type="project" value="UniProtKB-SubCell"/>
</dbReference>
<dbReference type="PRINTS" id="PR01434">
    <property type="entry name" value="NADHDHGNASE5"/>
</dbReference>
<feature type="transmembrane region" description="Helical" evidence="10">
    <location>
        <begin position="274"/>
        <end position="295"/>
    </location>
</feature>
<sequence length="949" mass="99494">MATGPILCALVALPFIASLLIAAARGRSRGVHSGIAAIASATGLALLLTVAGPALDGGSTGIVIDWVPAIGLDLSLRVDALALLFGLLILGIGLLVVIFAHFYLATGEATARFFASLMLFQGAMLGIAVSGNILLLLVFWEMTSLSSFLLIGFWRDRADARQGARMALAVTGGGGLVLIAGMLLLGLAAGSFDLATVLARGDVVRASPLYAPMLVLILIGCFTKSAQFPFHFWLPHAMAAPTPVSAYLHSATMVKAGVFLLARLWPVLAGTDLYTVLVTTTGLVTMVFGAWVALFRHDLKAILAYSTISQLGLLVMLLGFSLRMAVVAAVLHILNHAAFKAALFMAAGIVDHETGTRDIRRLGGLARVMPVTALLATLAAAAMAGLPPMGGFISKEMMLDETLHVALFGLPWLVPALALVGATLSAGYSLRFAVHLFFGTPRAAEPHGRAHDPGAGMWLPPALLVALAVLLGFAPMMLAAPIVTPVAAAIAGVPVAVPDLALWHGVNAALAMSIAAVAIGAIMLWRHGALLTRYESRRHVDAKAVFMTVLAVADDRVRSMIAWMHRPSLQRMLFATFAVVLLAIADGALTGGGTLAGTRAGIPASAPAILAWLLLVAATAATLHAQRQRFRALIYVSVIGLVIALAFVQFSAPDLALTQIAVEVVTILLLLLALNLLPKSPPLLSRAPRRWRDAALAVAGGIGIGGAAWAMLTRDPRDPISAYHLANSYSGGGGTNVVNVTLVDFRAFDTLGEIIVLGIAGLVIYALLDTTERGAAGARLRSWQEDMPHSPERHPVMFVMATRILLPLVLAAAIYIFLRGHNQPGGGFIAALVFAIAFLLQYLSSGFDWTDARRRIGEHFLIAWGVLVALATGLGSLAFGSNFLTSSFDYFTLPLVGEFELATAMLFDLGVFAVVLGAVMLALAQLSHIAQRAARAHAALAADQGEAAP</sequence>
<evidence type="ECO:0000256" key="2">
    <source>
        <dbReference type="ARBA" id="ARBA00022448"/>
    </source>
</evidence>
<dbReference type="InterPro" id="IPR001516">
    <property type="entry name" value="Proton_antipo_N"/>
</dbReference>